<comment type="caution">
    <text evidence="1">The sequence shown here is derived from an EMBL/GenBank/DDBJ whole genome shotgun (WGS) entry which is preliminary data.</text>
</comment>
<gene>
    <name evidence="1" type="ORF">G4332_00980</name>
</gene>
<organism evidence="1 2">
    <name type="scientific">Dorea longicatena</name>
    <dbReference type="NCBI Taxonomy" id="88431"/>
    <lineage>
        <taxon>Bacteria</taxon>
        <taxon>Bacillati</taxon>
        <taxon>Bacillota</taxon>
        <taxon>Clostridia</taxon>
        <taxon>Lachnospirales</taxon>
        <taxon>Lachnospiraceae</taxon>
        <taxon>Dorea</taxon>
    </lineage>
</organism>
<dbReference type="EMBL" id="JAAIOD010000001">
    <property type="protein sequence ID" value="NSE56711.1"/>
    <property type="molecule type" value="Genomic_DNA"/>
</dbReference>
<accession>A0AAP7ASQ3</accession>
<dbReference type="AlphaFoldDB" id="A0AAP7ASQ3"/>
<evidence type="ECO:0000313" key="2">
    <source>
        <dbReference type="Proteomes" id="UP000724058"/>
    </source>
</evidence>
<dbReference type="Proteomes" id="UP000724058">
    <property type="component" value="Unassembled WGS sequence"/>
</dbReference>
<evidence type="ECO:0008006" key="3">
    <source>
        <dbReference type="Google" id="ProtNLM"/>
    </source>
</evidence>
<name>A0AAP7ASQ3_9FIRM</name>
<proteinExistence type="predicted"/>
<protein>
    <recommendedName>
        <fullName evidence="3">Tetratricopeptide repeat protein</fullName>
    </recommendedName>
</protein>
<sequence length="188" mass="21872">MGFFSKLFAGTVFTFKPDFSKTEYENWLEYLHVGGTDSEWKELKKRNHWKFKPDPIEKFSKYDSELRPVFSEYGELIKIIKEQWSALYNSNNYTGQLAQTVESNCIKAISYYKEIQSIDIKYNQDLMTGSPAFTKLALLYERQGNFDKSILVCKAACKVGIDEKSRLKRMIKKAGRTPTAEELKLIDN</sequence>
<reference evidence="1" key="2">
    <citation type="submission" date="2020-02" db="EMBL/GenBank/DDBJ databases">
        <authorList>
            <person name="Littmann E."/>
            <person name="Sorbara M."/>
        </authorList>
    </citation>
    <scope>NUCLEOTIDE SEQUENCE</scope>
    <source>
        <strain evidence="1">MSK.10.16</strain>
    </source>
</reference>
<evidence type="ECO:0000313" key="1">
    <source>
        <dbReference type="EMBL" id="NSE56711.1"/>
    </source>
</evidence>
<dbReference type="RefSeq" id="WP_173792799.1">
    <property type="nucleotide sequence ID" value="NZ_JAAIOC010000001.1"/>
</dbReference>
<reference evidence="1" key="1">
    <citation type="journal article" date="2020" name="Cell Host Microbe">
        <title>Functional and Genomic Variation between Human-Derived Isolates of Lachnospiraceae Reveals Inter- and Intra-Species Diversity.</title>
        <authorList>
            <person name="Sorbara M.T."/>
            <person name="Littmann E.R."/>
            <person name="Fontana E."/>
            <person name="Moody T.U."/>
            <person name="Kohout C.E."/>
            <person name="Gjonbalaj M."/>
            <person name="Eaton V."/>
            <person name="Seok R."/>
            <person name="Leiner I.M."/>
            <person name="Pamer E.G."/>
        </authorList>
    </citation>
    <scope>NUCLEOTIDE SEQUENCE</scope>
    <source>
        <strain evidence="1">MSK.10.16</strain>
    </source>
</reference>